<dbReference type="OrthoDB" id="9785602at2"/>
<keyword evidence="3" id="KW-1185">Reference proteome</keyword>
<dbReference type="InterPro" id="IPR016181">
    <property type="entry name" value="Acyl_CoA_acyltransferase"/>
</dbReference>
<name>A0A4R2NZF4_9BACL</name>
<dbReference type="InterPro" id="IPR000182">
    <property type="entry name" value="GNAT_dom"/>
</dbReference>
<dbReference type="EMBL" id="SLXK01000018">
    <property type="protein sequence ID" value="TCP27034.1"/>
    <property type="molecule type" value="Genomic_DNA"/>
</dbReference>
<dbReference type="RefSeq" id="WP_132746511.1">
    <property type="nucleotide sequence ID" value="NZ_SLXK01000018.1"/>
</dbReference>
<dbReference type="Gene3D" id="3.40.630.30">
    <property type="match status" value="1"/>
</dbReference>
<dbReference type="InterPro" id="IPR051531">
    <property type="entry name" value="N-acetyltransferase"/>
</dbReference>
<evidence type="ECO:0000313" key="3">
    <source>
        <dbReference type="Proteomes" id="UP000295416"/>
    </source>
</evidence>
<sequence length="185" mass="20987">MSTGFPKITTDHLLLRQLKPDDAYDVYRLFSDKETMMFDGGQTMGSVNEAHSFIQAYASMNQPAVRWAVTGKESGALYGTAGFHHIDYQARKAEIGGELLKSYWGKGIAKEAFHGLISFGFQKMRLNRIEAHISPENRGAIATIQKAPFVKEGYLRECQRWAGQFVDLELYSLLYKDWASSTFYH</sequence>
<evidence type="ECO:0000313" key="2">
    <source>
        <dbReference type="EMBL" id="TCP27034.1"/>
    </source>
</evidence>
<feature type="domain" description="N-acetyltransferase" evidence="1">
    <location>
        <begin position="13"/>
        <end position="175"/>
    </location>
</feature>
<dbReference type="GO" id="GO:0005737">
    <property type="term" value="C:cytoplasm"/>
    <property type="evidence" value="ECO:0007669"/>
    <property type="project" value="TreeGrafter"/>
</dbReference>
<dbReference type="SUPFAM" id="SSF55729">
    <property type="entry name" value="Acyl-CoA N-acyltransferases (Nat)"/>
    <property type="match status" value="1"/>
</dbReference>
<dbReference type="GO" id="GO:0008999">
    <property type="term" value="F:protein-N-terminal-alanine acetyltransferase activity"/>
    <property type="evidence" value="ECO:0007669"/>
    <property type="project" value="TreeGrafter"/>
</dbReference>
<dbReference type="AlphaFoldDB" id="A0A4R2NZF4"/>
<evidence type="ECO:0000259" key="1">
    <source>
        <dbReference type="PROSITE" id="PS51186"/>
    </source>
</evidence>
<dbReference type="Proteomes" id="UP000295416">
    <property type="component" value="Unassembled WGS sequence"/>
</dbReference>
<dbReference type="PROSITE" id="PS51186">
    <property type="entry name" value="GNAT"/>
    <property type="match status" value="1"/>
</dbReference>
<dbReference type="Pfam" id="PF13302">
    <property type="entry name" value="Acetyltransf_3"/>
    <property type="match status" value="1"/>
</dbReference>
<reference evidence="2 3" key="1">
    <citation type="submission" date="2019-03" db="EMBL/GenBank/DDBJ databases">
        <title>Genomic Encyclopedia of Type Strains, Phase IV (KMG-IV): sequencing the most valuable type-strain genomes for metagenomic binning, comparative biology and taxonomic classification.</title>
        <authorList>
            <person name="Goeker M."/>
        </authorList>
    </citation>
    <scope>NUCLEOTIDE SEQUENCE [LARGE SCALE GENOMIC DNA]</scope>
    <source>
        <strain evidence="2 3">DSM 19377</strain>
    </source>
</reference>
<dbReference type="PANTHER" id="PTHR43792:SF9">
    <property type="entry name" value="RIBOSOMAL-PROTEIN-ALANINE ACETYLTRANSFERASE"/>
    <property type="match status" value="1"/>
</dbReference>
<organism evidence="2 3">
    <name type="scientific">Scopulibacillus darangshiensis</name>
    <dbReference type="NCBI Taxonomy" id="442528"/>
    <lineage>
        <taxon>Bacteria</taxon>
        <taxon>Bacillati</taxon>
        <taxon>Bacillota</taxon>
        <taxon>Bacilli</taxon>
        <taxon>Bacillales</taxon>
        <taxon>Sporolactobacillaceae</taxon>
        <taxon>Scopulibacillus</taxon>
    </lineage>
</organism>
<accession>A0A4R2NZF4</accession>
<proteinExistence type="predicted"/>
<dbReference type="PANTHER" id="PTHR43792">
    <property type="entry name" value="GNAT FAMILY, PUTATIVE (AFU_ORTHOLOGUE AFUA_3G00765)-RELATED-RELATED"/>
    <property type="match status" value="1"/>
</dbReference>
<gene>
    <name evidence="2" type="ORF">EV207_11812</name>
</gene>
<protein>
    <submittedName>
        <fullName evidence="2">Ribosomal-protein-alanine N-acetyltransferase</fullName>
    </submittedName>
</protein>
<keyword evidence="2" id="KW-0808">Transferase</keyword>
<comment type="caution">
    <text evidence="2">The sequence shown here is derived from an EMBL/GenBank/DDBJ whole genome shotgun (WGS) entry which is preliminary data.</text>
</comment>